<dbReference type="PANTHER" id="PTHR43000">
    <property type="entry name" value="DTDP-D-GLUCOSE 4,6-DEHYDRATASE-RELATED"/>
    <property type="match status" value="1"/>
</dbReference>
<comment type="similarity">
    <text evidence="1">Belongs to the NAD(P)-dependent epimerase/dehydratase family.</text>
</comment>
<feature type="domain" description="NAD-dependent epimerase/dehydratase" evidence="2">
    <location>
        <begin position="3"/>
        <end position="110"/>
    </location>
</feature>
<name>A0A0F8YD27_9ZZZZ</name>
<sequence>MKILITGGQGFIGCHLVDNFLSKGHEVTVFDRHYEEKKWEEYGWKNKVTFQLGDLKDRDSVFDAVYHNDIVVNLGGLLGTQEMINNPIPAIEVNILGALNVFDAIRMHKKRGFQIAVGNHWMNNPYSITKTTAERFALMYNKEHGTDIRVCRGMNVYGERQKHRPIRKIFPNVVIPALLNKDITIYGSGNQVMDLIYVKDFVEILSRIILIDNIPNT</sequence>
<dbReference type="AlphaFoldDB" id="A0A0F8YD27"/>
<comment type="caution">
    <text evidence="3">The sequence shown here is derived from an EMBL/GenBank/DDBJ whole genome shotgun (WGS) entry which is preliminary data.</text>
</comment>
<reference evidence="3" key="1">
    <citation type="journal article" date="2015" name="Nature">
        <title>Complex archaea that bridge the gap between prokaryotes and eukaryotes.</title>
        <authorList>
            <person name="Spang A."/>
            <person name="Saw J.H."/>
            <person name="Jorgensen S.L."/>
            <person name="Zaremba-Niedzwiedzka K."/>
            <person name="Martijn J."/>
            <person name="Lind A.E."/>
            <person name="van Eijk R."/>
            <person name="Schleper C."/>
            <person name="Guy L."/>
            <person name="Ettema T.J."/>
        </authorList>
    </citation>
    <scope>NUCLEOTIDE SEQUENCE</scope>
</reference>
<dbReference type="Gene3D" id="3.40.50.720">
    <property type="entry name" value="NAD(P)-binding Rossmann-like Domain"/>
    <property type="match status" value="2"/>
</dbReference>
<dbReference type="Pfam" id="PF01370">
    <property type="entry name" value="Epimerase"/>
    <property type="match status" value="2"/>
</dbReference>
<protein>
    <recommendedName>
        <fullName evidence="2">NAD-dependent epimerase/dehydratase domain-containing protein</fullName>
    </recommendedName>
</protein>
<gene>
    <name evidence="3" type="ORF">LCGC14_2834950</name>
</gene>
<proteinExistence type="inferred from homology"/>
<evidence type="ECO:0000256" key="1">
    <source>
        <dbReference type="ARBA" id="ARBA00007637"/>
    </source>
</evidence>
<organism evidence="3">
    <name type="scientific">marine sediment metagenome</name>
    <dbReference type="NCBI Taxonomy" id="412755"/>
    <lineage>
        <taxon>unclassified sequences</taxon>
        <taxon>metagenomes</taxon>
        <taxon>ecological metagenomes</taxon>
    </lineage>
</organism>
<dbReference type="SUPFAM" id="SSF51735">
    <property type="entry name" value="NAD(P)-binding Rossmann-fold domains"/>
    <property type="match status" value="1"/>
</dbReference>
<dbReference type="InterPro" id="IPR036291">
    <property type="entry name" value="NAD(P)-bd_dom_sf"/>
</dbReference>
<accession>A0A0F8YD27</accession>
<feature type="non-terminal residue" evidence="3">
    <location>
        <position position="217"/>
    </location>
</feature>
<evidence type="ECO:0000259" key="2">
    <source>
        <dbReference type="Pfam" id="PF01370"/>
    </source>
</evidence>
<dbReference type="InterPro" id="IPR001509">
    <property type="entry name" value="Epimerase_deHydtase"/>
</dbReference>
<dbReference type="EMBL" id="LAZR01054095">
    <property type="protein sequence ID" value="KKK79293.1"/>
    <property type="molecule type" value="Genomic_DNA"/>
</dbReference>
<feature type="domain" description="NAD-dependent epimerase/dehydratase" evidence="2">
    <location>
        <begin position="123"/>
        <end position="209"/>
    </location>
</feature>
<evidence type="ECO:0000313" key="3">
    <source>
        <dbReference type="EMBL" id="KKK79293.1"/>
    </source>
</evidence>